<dbReference type="RefSeq" id="WP_147056649.1">
    <property type="nucleotide sequence ID" value="NZ_BJYL01000017.1"/>
</dbReference>
<dbReference type="PANTHER" id="PTHR30429">
    <property type="entry name" value="D-METHIONINE-BINDING LIPOPROTEIN METQ"/>
    <property type="match status" value="1"/>
</dbReference>
<keyword evidence="4" id="KW-0564">Palmitate</keyword>
<sequence length="286" mass="30918">MKNIIKSLGILLLLSILAACGKNGSANDDVVIIGVTGADGEQWDVLKELAREEGITIELKEFADYTLPNNALANGDIDLNSFQHIAFLSQFAKENNVDIVPIGSTVIAPLGIYSDKLDDISGLKEGDKIAVPDDPSNLGRALRLLETAGLIKLKEGTGLFVDTTSIEENPKNLEIIPMVAQQTPRVLQDVAASLINNGIAGQAGFNPLEDPIFLEDGDSESALPYVNVFAARAEDAQNETYLKIIELYQSEQVKKAIEQETKGGSILLNIPQDQLIDTFEQLKGEE</sequence>
<evidence type="ECO:0000256" key="4">
    <source>
        <dbReference type="ARBA" id="ARBA00023139"/>
    </source>
</evidence>
<dbReference type="PIRSF" id="PIRSF002854">
    <property type="entry name" value="MetQ"/>
    <property type="match status" value="1"/>
</dbReference>
<keyword evidence="2 8" id="KW-0732">Signal</keyword>
<dbReference type="PANTHER" id="PTHR30429:SF3">
    <property type="entry name" value="LIPOPROTEIN"/>
    <property type="match status" value="1"/>
</dbReference>
<feature type="signal peptide" evidence="8">
    <location>
        <begin position="1"/>
        <end position="21"/>
    </location>
</feature>
<evidence type="ECO:0000256" key="6">
    <source>
        <dbReference type="PIRNR" id="PIRNR002854"/>
    </source>
</evidence>
<dbReference type="Proteomes" id="UP000321901">
    <property type="component" value="Unassembled WGS sequence"/>
</dbReference>
<gene>
    <name evidence="9" type="ORF">SLU01_13760</name>
</gene>
<evidence type="ECO:0000313" key="9">
    <source>
        <dbReference type="EMBL" id="GEN83064.1"/>
    </source>
</evidence>
<feature type="lipid moiety-binding region" description="S-diacylglycerol cysteine" evidence="7">
    <location>
        <position position="20"/>
    </location>
</feature>
<dbReference type="CDD" id="cd13596">
    <property type="entry name" value="PBP2_lipoprotein_GmpC"/>
    <property type="match status" value="1"/>
</dbReference>
<comment type="similarity">
    <text evidence="6">Belongs to the nlpA lipoprotein family.</text>
</comment>
<dbReference type="PROSITE" id="PS51257">
    <property type="entry name" value="PROKAR_LIPOPROTEIN"/>
    <property type="match status" value="1"/>
</dbReference>
<evidence type="ECO:0000256" key="8">
    <source>
        <dbReference type="SAM" id="SignalP"/>
    </source>
</evidence>
<keyword evidence="10" id="KW-1185">Reference proteome</keyword>
<evidence type="ECO:0000256" key="3">
    <source>
        <dbReference type="ARBA" id="ARBA00023136"/>
    </source>
</evidence>
<keyword evidence="3" id="KW-0472">Membrane</keyword>
<dbReference type="AlphaFoldDB" id="A0A511Z6K2"/>
<dbReference type="Pfam" id="PF03180">
    <property type="entry name" value="Lipoprotein_9"/>
    <property type="match status" value="1"/>
</dbReference>
<keyword evidence="5 6" id="KW-0449">Lipoprotein</keyword>
<name>A0A511Z6K2_9BACL</name>
<organism evidence="9 10">
    <name type="scientific">Sporosarcina luteola</name>
    <dbReference type="NCBI Taxonomy" id="582850"/>
    <lineage>
        <taxon>Bacteria</taxon>
        <taxon>Bacillati</taxon>
        <taxon>Bacillota</taxon>
        <taxon>Bacilli</taxon>
        <taxon>Bacillales</taxon>
        <taxon>Caryophanaceae</taxon>
        <taxon>Sporosarcina</taxon>
    </lineage>
</organism>
<dbReference type="EMBL" id="BJYL01000017">
    <property type="protein sequence ID" value="GEN83064.1"/>
    <property type="molecule type" value="Genomic_DNA"/>
</dbReference>
<evidence type="ECO:0000256" key="2">
    <source>
        <dbReference type="ARBA" id="ARBA00022729"/>
    </source>
</evidence>
<dbReference type="GO" id="GO:0016020">
    <property type="term" value="C:membrane"/>
    <property type="evidence" value="ECO:0007669"/>
    <property type="project" value="UniProtKB-SubCell"/>
</dbReference>
<evidence type="ECO:0000256" key="5">
    <source>
        <dbReference type="ARBA" id="ARBA00023288"/>
    </source>
</evidence>
<accession>A0A511Z6K2</accession>
<feature type="chain" id="PRO_5039409662" description="Lipoprotein" evidence="8">
    <location>
        <begin position="22"/>
        <end position="286"/>
    </location>
</feature>
<evidence type="ECO:0000313" key="10">
    <source>
        <dbReference type="Proteomes" id="UP000321901"/>
    </source>
</evidence>
<dbReference type="InterPro" id="IPR004872">
    <property type="entry name" value="Lipoprotein_NlpA"/>
</dbReference>
<dbReference type="SUPFAM" id="SSF53850">
    <property type="entry name" value="Periplasmic binding protein-like II"/>
    <property type="match status" value="1"/>
</dbReference>
<comment type="caution">
    <text evidence="9">The sequence shown here is derived from an EMBL/GenBank/DDBJ whole genome shotgun (WGS) entry which is preliminary data.</text>
</comment>
<evidence type="ECO:0000256" key="7">
    <source>
        <dbReference type="PIRSR" id="PIRSR002854-1"/>
    </source>
</evidence>
<comment type="subcellular location">
    <subcellularLocation>
        <location evidence="1">Membrane</location>
        <topology evidence="1">Lipid-anchor</topology>
    </subcellularLocation>
</comment>
<reference evidence="9 10" key="1">
    <citation type="submission" date="2019-07" db="EMBL/GenBank/DDBJ databases">
        <title>Whole genome shotgun sequence of Sporosarcina luteola NBRC 105378.</title>
        <authorList>
            <person name="Hosoyama A."/>
            <person name="Uohara A."/>
            <person name="Ohji S."/>
            <person name="Ichikawa N."/>
        </authorList>
    </citation>
    <scope>NUCLEOTIDE SEQUENCE [LARGE SCALE GENOMIC DNA]</scope>
    <source>
        <strain evidence="9 10">NBRC 105378</strain>
    </source>
</reference>
<protein>
    <recommendedName>
        <fullName evidence="6">Lipoprotein</fullName>
    </recommendedName>
</protein>
<dbReference type="Gene3D" id="3.40.190.10">
    <property type="entry name" value="Periplasmic binding protein-like II"/>
    <property type="match status" value="2"/>
</dbReference>
<evidence type="ECO:0000256" key="1">
    <source>
        <dbReference type="ARBA" id="ARBA00004635"/>
    </source>
</evidence>
<proteinExistence type="inferred from homology"/>
<dbReference type="OrthoDB" id="9812878at2"/>